<gene>
    <name evidence="3" type="ORF">RSPPHO_02744</name>
</gene>
<keyword evidence="3" id="KW-0808">Transferase</keyword>
<dbReference type="KEGG" id="rpm:RSPPHO_02744"/>
<evidence type="ECO:0000313" key="3">
    <source>
        <dbReference type="EMBL" id="CCG09370.1"/>
    </source>
</evidence>
<name>H6SNN9_PARPM</name>
<reference evidence="3 4" key="1">
    <citation type="submission" date="2012-02" db="EMBL/GenBank/DDBJ databases">
        <title>Shotgun genome sequence of Phaeospirillum photometricum DSM 122.</title>
        <authorList>
            <person name="Duquesne K."/>
            <person name="Sturgis J."/>
        </authorList>
    </citation>
    <scope>NUCLEOTIDE SEQUENCE [LARGE SCALE GENOMIC DNA]</scope>
    <source>
        <strain evidence="4">DSM122</strain>
    </source>
</reference>
<dbReference type="GO" id="GO:0005524">
    <property type="term" value="F:ATP binding"/>
    <property type="evidence" value="ECO:0007669"/>
    <property type="project" value="InterPro"/>
</dbReference>
<evidence type="ECO:0000259" key="2">
    <source>
        <dbReference type="Pfam" id="PF07475"/>
    </source>
</evidence>
<dbReference type="PANTHER" id="PTHR30305">
    <property type="entry name" value="PROTEIN YJDM-RELATED"/>
    <property type="match status" value="1"/>
</dbReference>
<feature type="domain" description="HPr kinase/phosphorylase C-terminal" evidence="2">
    <location>
        <begin position="58"/>
        <end position="138"/>
    </location>
</feature>
<dbReference type="Proteomes" id="UP000033220">
    <property type="component" value="Chromosome DSM 122"/>
</dbReference>
<dbReference type="EMBL" id="HE663493">
    <property type="protein sequence ID" value="CCG09370.1"/>
    <property type="molecule type" value="Genomic_DNA"/>
</dbReference>
<dbReference type="HOGENOM" id="CLU_052030_2_1_5"/>
<dbReference type="Gene3D" id="3.40.50.300">
    <property type="entry name" value="P-loop containing nucleotide triphosphate hydrolases"/>
    <property type="match status" value="1"/>
</dbReference>
<protein>
    <submittedName>
        <fullName evidence="3">Hpr(Ser) kinase/phosphatase</fullName>
        <ecNumber evidence="3">2.7.1.-</ecNumber>
    </submittedName>
</protein>
<dbReference type="InterPro" id="IPR011104">
    <property type="entry name" value="Hpr_kin/Pase_C"/>
</dbReference>
<dbReference type="eggNOG" id="COG1493">
    <property type="taxonomic scope" value="Bacteria"/>
</dbReference>
<evidence type="ECO:0000256" key="1">
    <source>
        <dbReference type="SAM" id="MobiDB-lite"/>
    </source>
</evidence>
<dbReference type="PANTHER" id="PTHR30305:SF1">
    <property type="entry name" value="HPR KINASE_PHOSPHORYLASE"/>
    <property type="match status" value="1"/>
</dbReference>
<dbReference type="GO" id="GO:0000155">
    <property type="term" value="F:phosphorelay sensor kinase activity"/>
    <property type="evidence" value="ECO:0007669"/>
    <property type="project" value="InterPro"/>
</dbReference>
<keyword evidence="4" id="KW-1185">Reference proteome</keyword>
<organism evidence="3 4">
    <name type="scientific">Pararhodospirillum photometricum DSM 122</name>
    <dbReference type="NCBI Taxonomy" id="1150469"/>
    <lineage>
        <taxon>Bacteria</taxon>
        <taxon>Pseudomonadati</taxon>
        <taxon>Pseudomonadota</taxon>
        <taxon>Alphaproteobacteria</taxon>
        <taxon>Rhodospirillales</taxon>
        <taxon>Rhodospirillaceae</taxon>
        <taxon>Pararhodospirillum</taxon>
    </lineage>
</organism>
<keyword evidence="3" id="KW-0418">Kinase</keyword>
<dbReference type="CDD" id="cd01918">
    <property type="entry name" value="HprK_C"/>
    <property type="match status" value="1"/>
</dbReference>
<dbReference type="InterPro" id="IPR027417">
    <property type="entry name" value="P-loop_NTPase"/>
</dbReference>
<dbReference type="PATRIC" id="fig|1150469.3.peg.3111"/>
<dbReference type="GO" id="GO:0006109">
    <property type="term" value="P:regulation of carbohydrate metabolic process"/>
    <property type="evidence" value="ECO:0007669"/>
    <property type="project" value="InterPro"/>
</dbReference>
<sequence length="208" mass="21788">MVPGSPPWSQGTRTSAQARRIRHAPAPSSFPSPNETGFDPQPALGHSARMSLTSSLPTTLHATALEKGGVAILLRGPSGAGKSDLALRLLDRGFRLIADDRVVPHVEEAGLRVSAPSALAGLLEVRGVGIVSVPAVGGSVPLALVVDLVPGGPVERLPDPAWAVIENTPVPLVRCDPWELSAPHKVDLALALRREESPLSYLSHTPSY</sequence>
<accession>H6SNN9</accession>
<dbReference type="AlphaFoldDB" id="H6SNN9"/>
<dbReference type="EC" id="2.7.1.-" evidence="3"/>
<dbReference type="SUPFAM" id="SSF53795">
    <property type="entry name" value="PEP carboxykinase-like"/>
    <property type="match status" value="1"/>
</dbReference>
<feature type="region of interest" description="Disordered" evidence="1">
    <location>
        <begin position="1"/>
        <end position="46"/>
    </location>
</feature>
<proteinExistence type="predicted"/>
<dbReference type="Pfam" id="PF07475">
    <property type="entry name" value="Hpr_kinase_C"/>
    <property type="match status" value="1"/>
</dbReference>
<dbReference type="STRING" id="1150469.RSPPHO_02744"/>
<feature type="compositionally biased region" description="Polar residues" evidence="1">
    <location>
        <begin position="7"/>
        <end position="17"/>
    </location>
</feature>
<evidence type="ECO:0000313" key="4">
    <source>
        <dbReference type="Proteomes" id="UP000033220"/>
    </source>
</evidence>